<feature type="region of interest" description="Disordered" evidence="1">
    <location>
        <begin position="513"/>
        <end position="548"/>
    </location>
</feature>
<evidence type="ECO:0000256" key="1">
    <source>
        <dbReference type="SAM" id="MobiDB-lite"/>
    </source>
</evidence>
<name>A0ABV7B1A3_9GAMM</name>
<evidence type="ECO:0000313" key="3">
    <source>
        <dbReference type="Proteomes" id="UP001595386"/>
    </source>
</evidence>
<gene>
    <name evidence="2" type="ORF">ACFODV_01585</name>
</gene>
<protein>
    <submittedName>
        <fullName evidence="2">Uncharacterized protein</fullName>
    </submittedName>
</protein>
<sequence length="826" mass="92435">MRILGRLLFLLLFAVAASFLYQPLRSLFQVPPPAPAIVEQLDLTARSSTVYFLPENEWLTFPIIGQAERLRILTHAGADPDTEREVPLRYALEYELLDGNRNPLHVGVYTQESHLPQPLIKDGVAVSPNLYTDRDLAVATGQSFNLQLDALPGTAYIRLRLKPLRPPLGNVAVRVYYEERMSERRANVAWERLSQTQKLRLAQGAIYPPELLTRQEQLNLLERQWQPVGPLGTNPAQGSLFSIQGAEALMDPERMPRAPGLYAGPQRLGVLPIEAAGSYRIQFTPLLINDDLTPELALRHVTELLEEPREEHAVLTGEPPSSELSLSPGLLVVIPNQPGMLDIRPVEKPEQSSLPEIRYLRTWRIGSDFPVRFQILPGDEVRTSLRLDLRAYGDGEPLLVEKALQAEYRVLDDQGRTVDQGALEANVLPSMIDRVADTQPIADLSEPASFFLRLPPEAVRLELTSQQRLLANAYTRPDNLPHRTRVPVDYYAWRGDSGQPSWFILQPLEAEAPLEGSAQEEPSDKKEPSGNTSPETSLVLHIQSRPPERDPELLAGRYQWEALEPQLAARGARLLVPLRGEERLRPSGLPAYFQPLQPGTQTVEIAAPGVSRRLEPQLIYLRDDSTPFTLRVAIDGRTVRQELIGRRGYINLPPVSPGLHEVVLDASTSGTWLMNYRYPDEAGYLRRMAFRLDGESLRYPVDKRQDGQLVGARFYSLGESGAASTVRVRIIAAAPKGGPTKEWTHLERLYQITPTDKEAGVGYVLDQQRERLAHGQPILIDLGTDLPDGPVAVEFSLESGVPGYLVFHEVLPGDYERTRSFREGEE</sequence>
<keyword evidence="3" id="KW-1185">Reference proteome</keyword>
<organism evidence="2 3">
    <name type="scientific">Halomonas tibetensis</name>
    <dbReference type="NCBI Taxonomy" id="2259590"/>
    <lineage>
        <taxon>Bacteria</taxon>
        <taxon>Pseudomonadati</taxon>
        <taxon>Pseudomonadota</taxon>
        <taxon>Gammaproteobacteria</taxon>
        <taxon>Oceanospirillales</taxon>
        <taxon>Halomonadaceae</taxon>
        <taxon>Halomonas</taxon>
    </lineage>
</organism>
<accession>A0ABV7B1A3</accession>
<comment type="caution">
    <text evidence="2">The sequence shown here is derived from an EMBL/GenBank/DDBJ whole genome shotgun (WGS) entry which is preliminary data.</text>
</comment>
<proteinExistence type="predicted"/>
<dbReference type="Proteomes" id="UP001595386">
    <property type="component" value="Unassembled WGS sequence"/>
</dbReference>
<reference evidence="3" key="1">
    <citation type="journal article" date="2019" name="Int. J. Syst. Evol. Microbiol.">
        <title>The Global Catalogue of Microorganisms (GCM) 10K type strain sequencing project: providing services to taxonomists for standard genome sequencing and annotation.</title>
        <authorList>
            <consortium name="The Broad Institute Genomics Platform"/>
            <consortium name="The Broad Institute Genome Sequencing Center for Infectious Disease"/>
            <person name="Wu L."/>
            <person name="Ma J."/>
        </authorList>
    </citation>
    <scope>NUCLEOTIDE SEQUENCE [LARGE SCALE GENOMIC DNA]</scope>
    <source>
        <strain evidence="3">KCTC 52660</strain>
    </source>
</reference>
<evidence type="ECO:0000313" key="2">
    <source>
        <dbReference type="EMBL" id="MFC2990718.1"/>
    </source>
</evidence>
<dbReference type="EMBL" id="JBHRSQ010000006">
    <property type="protein sequence ID" value="MFC2990718.1"/>
    <property type="molecule type" value="Genomic_DNA"/>
</dbReference>
<dbReference type="RefSeq" id="WP_379753604.1">
    <property type="nucleotide sequence ID" value="NZ_JBHRSQ010000006.1"/>
</dbReference>